<dbReference type="Pfam" id="PF08402">
    <property type="entry name" value="TOBE_2"/>
    <property type="match status" value="1"/>
</dbReference>
<dbReference type="InterPro" id="IPR013611">
    <property type="entry name" value="Transp-assoc_OB_typ2"/>
</dbReference>
<dbReference type="GO" id="GO:0016887">
    <property type="term" value="F:ATP hydrolysis activity"/>
    <property type="evidence" value="ECO:0007669"/>
    <property type="project" value="InterPro"/>
</dbReference>
<comment type="similarity">
    <text evidence="1">Belongs to the ABC transporter superfamily.</text>
</comment>
<evidence type="ECO:0000256" key="4">
    <source>
        <dbReference type="ARBA" id="ARBA00022840"/>
    </source>
</evidence>
<dbReference type="InterPro" id="IPR008995">
    <property type="entry name" value="Mo/tungstate-bd_C_term_dom"/>
</dbReference>
<dbReference type="STRING" id="639283.Snov_0103"/>
<evidence type="ECO:0000256" key="2">
    <source>
        <dbReference type="ARBA" id="ARBA00022448"/>
    </source>
</evidence>
<organism evidence="6 7">
    <name type="scientific">Ancylobacter novellus (strain ATCC 8093 / DSM 506 / JCM 20403 / CCM 1077 / IAM 12100 / NBRC 12443 / NCIMB 10456)</name>
    <name type="common">Starkeya novella</name>
    <dbReference type="NCBI Taxonomy" id="639283"/>
    <lineage>
        <taxon>Bacteria</taxon>
        <taxon>Pseudomonadati</taxon>
        <taxon>Pseudomonadota</taxon>
        <taxon>Alphaproteobacteria</taxon>
        <taxon>Hyphomicrobiales</taxon>
        <taxon>Xanthobacteraceae</taxon>
        <taxon>Ancylobacter</taxon>
    </lineage>
</organism>
<evidence type="ECO:0000259" key="5">
    <source>
        <dbReference type="PROSITE" id="PS50893"/>
    </source>
</evidence>
<accession>D7A0T0</accession>
<keyword evidence="7" id="KW-1185">Reference proteome</keyword>
<dbReference type="InterPro" id="IPR050093">
    <property type="entry name" value="ABC_SmlMolc_Importer"/>
</dbReference>
<evidence type="ECO:0000313" key="7">
    <source>
        <dbReference type="Proteomes" id="UP000006633"/>
    </source>
</evidence>
<dbReference type="PROSITE" id="PS50893">
    <property type="entry name" value="ABC_TRANSPORTER_2"/>
    <property type="match status" value="1"/>
</dbReference>
<dbReference type="KEGG" id="sno:Snov_0103"/>
<evidence type="ECO:0000256" key="3">
    <source>
        <dbReference type="ARBA" id="ARBA00022741"/>
    </source>
</evidence>
<dbReference type="SUPFAM" id="SSF50331">
    <property type="entry name" value="MOP-like"/>
    <property type="match status" value="1"/>
</dbReference>
<dbReference type="RefSeq" id="WP_013164945.1">
    <property type="nucleotide sequence ID" value="NC_014217.1"/>
</dbReference>
<dbReference type="Gene3D" id="2.40.50.100">
    <property type="match status" value="1"/>
</dbReference>
<keyword evidence="3" id="KW-0547">Nucleotide-binding</keyword>
<evidence type="ECO:0000256" key="1">
    <source>
        <dbReference type="ARBA" id="ARBA00005417"/>
    </source>
</evidence>
<dbReference type="SMART" id="SM00382">
    <property type="entry name" value="AAA"/>
    <property type="match status" value="1"/>
</dbReference>
<dbReference type="InterPro" id="IPR017871">
    <property type="entry name" value="ABC_transporter-like_CS"/>
</dbReference>
<dbReference type="PROSITE" id="PS00211">
    <property type="entry name" value="ABC_TRANSPORTER_1"/>
    <property type="match status" value="1"/>
</dbReference>
<keyword evidence="2" id="KW-0813">Transport</keyword>
<dbReference type="Pfam" id="PF00005">
    <property type="entry name" value="ABC_tran"/>
    <property type="match status" value="1"/>
</dbReference>
<dbReference type="InterPro" id="IPR027417">
    <property type="entry name" value="P-loop_NTPase"/>
</dbReference>
<dbReference type="GO" id="GO:0022857">
    <property type="term" value="F:transmembrane transporter activity"/>
    <property type="evidence" value="ECO:0007669"/>
    <property type="project" value="InterPro"/>
</dbReference>
<feature type="domain" description="ABC transporter" evidence="5">
    <location>
        <begin position="7"/>
        <end position="237"/>
    </location>
</feature>
<dbReference type="GO" id="GO:0043190">
    <property type="term" value="C:ATP-binding cassette (ABC) transporter complex"/>
    <property type="evidence" value="ECO:0007669"/>
    <property type="project" value="InterPro"/>
</dbReference>
<dbReference type="Proteomes" id="UP000006633">
    <property type="component" value="Chromosome"/>
</dbReference>
<dbReference type="OrthoDB" id="9802264at2"/>
<dbReference type="eggNOG" id="COG3842">
    <property type="taxonomic scope" value="Bacteria"/>
</dbReference>
<dbReference type="FunFam" id="3.40.50.300:FF:000425">
    <property type="entry name" value="Probable ABC transporter, ATP-binding subunit"/>
    <property type="match status" value="1"/>
</dbReference>
<evidence type="ECO:0000313" key="6">
    <source>
        <dbReference type="EMBL" id="ADH87440.1"/>
    </source>
</evidence>
<gene>
    <name evidence="6" type="ordered locus">Snov_0103</name>
</gene>
<keyword evidence="4" id="KW-0067">ATP-binding</keyword>
<sequence length="368" mass="39206">MSKGADIELIQVTKRYGTALAVDAVSLKVPAGTYCCLLGPSGCGKTTTLRMIAGHESITEGDIRLGASVVSDLPPAKRGTAMMFQSYALFPHLDIVDNVAFSLKMKGVDKATRRAKALEMLKLVQMDHLAERRPAQLSGGQQQRVALARALITDPQALLLDEPLSALDPFLKVKVRQELKKLQLQLGISFIHVTHSQEEAMALSDLVVVMNGGRIEQAATPREVFNRPATAFVARFMGDHNVIAGRVTEAGSETVTFEVPGGASFKAPRTSQFAPGLEPGAPVEIAVRTDRVKLGAGLEPGCGLTGLVQNIEYHGQKVQVALAAPGIDEFSVQVPETAFFAAPLSVGDAVPLTWTPQDVHILEASPSA</sequence>
<dbReference type="GO" id="GO:0015697">
    <property type="term" value="P:quaternary ammonium group transport"/>
    <property type="evidence" value="ECO:0007669"/>
    <property type="project" value="UniProtKB-ARBA"/>
</dbReference>
<dbReference type="PANTHER" id="PTHR42781">
    <property type="entry name" value="SPERMIDINE/PUTRESCINE IMPORT ATP-BINDING PROTEIN POTA"/>
    <property type="match status" value="1"/>
</dbReference>
<protein>
    <submittedName>
        <fullName evidence="6">ABC transporter related protein</fullName>
    </submittedName>
</protein>
<dbReference type="AlphaFoldDB" id="D7A0T0"/>
<dbReference type="GO" id="GO:0005524">
    <property type="term" value="F:ATP binding"/>
    <property type="evidence" value="ECO:0007669"/>
    <property type="project" value="UniProtKB-KW"/>
</dbReference>
<dbReference type="EMBL" id="CP002026">
    <property type="protein sequence ID" value="ADH87440.1"/>
    <property type="molecule type" value="Genomic_DNA"/>
</dbReference>
<dbReference type="Gene3D" id="3.40.50.300">
    <property type="entry name" value="P-loop containing nucleotide triphosphate hydrolases"/>
    <property type="match status" value="1"/>
</dbReference>
<reference evidence="6 7" key="1">
    <citation type="journal article" date="2012" name="Stand. Genomic Sci.">
        <title>Complete genome sequence of the facultatively chemolithoautotrophic and methylotrophic alpha Proteobacterium Starkeya novella type strain (ATCC 8093(T)).</title>
        <authorList>
            <person name="Kappler U."/>
            <person name="Davenport K."/>
            <person name="Beatson S."/>
            <person name="Lucas S."/>
            <person name="Lapidus A."/>
            <person name="Copeland A."/>
            <person name="Berry K.W."/>
            <person name="Glavina Del Rio T."/>
            <person name="Hammon N."/>
            <person name="Dalin E."/>
            <person name="Tice H."/>
            <person name="Pitluck S."/>
            <person name="Richardson P."/>
            <person name="Bruce D."/>
            <person name="Goodwin L.A."/>
            <person name="Han C."/>
            <person name="Tapia R."/>
            <person name="Detter J.C."/>
            <person name="Chang Y.J."/>
            <person name="Jeffries C.D."/>
            <person name="Land M."/>
            <person name="Hauser L."/>
            <person name="Kyrpides N.C."/>
            <person name="Goker M."/>
            <person name="Ivanova N."/>
            <person name="Klenk H.P."/>
            <person name="Woyke T."/>
        </authorList>
    </citation>
    <scope>NUCLEOTIDE SEQUENCE [LARGE SCALE GENOMIC DNA]</scope>
    <source>
        <strain evidence="7">ATCC 8093 / DSM 506 / JCM 20403 / CCM 1077 / IAM 12100 / NBRC 12443 / NCIMB 10456</strain>
    </source>
</reference>
<dbReference type="InterPro" id="IPR003593">
    <property type="entry name" value="AAA+_ATPase"/>
</dbReference>
<dbReference type="SUPFAM" id="SSF52540">
    <property type="entry name" value="P-loop containing nucleoside triphosphate hydrolases"/>
    <property type="match status" value="1"/>
</dbReference>
<name>D7A0T0_ANCN5</name>
<dbReference type="PANTHER" id="PTHR42781:SF4">
    <property type="entry name" value="SPERMIDINE_PUTRESCINE IMPORT ATP-BINDING PROTEIN POTA"/>
    <property type="match status" value="1"/>
</dbReference>
<proteinExistence type="inferred from homology"/>
<dbReference type="InterPro" id="IPR003439">
    <property type="entry name" value="ABC_transporter-like_ATP-bd"/>
</dbReference>
<dbReference type="HOGENOM" id="CLU_000604_1_1_5"/>